<reference evidence="2" key="1">
    <citation type="submission" date="2021-06" db="EMBL/GenBank/DDBJ databases">
        <authorList>
            <person name="Kallberg Y."/>
            <person name="Tangrot J."/>
            <person name="Rosling A."/>
        </authorList>
    </citation>
    <scope>NUCLEOTIDE SEQUENCE</scope>
    <source>
        <strain evidence="2">87-6 pot B 2015</strain>
    </source>
</reference>
<dbReference type="EMBL" id="CAJVPP010002498">
    <property type="protein sequence ID" value="CAG8602148.1"/>
    <property type="molecule type" value="Genomic_DNA"/>
</dbReference>
<dbReference type="AlphaFoldDB" id="A0A9N9CJG5"/>
<protein>
    <submittedName>
        <fullName evidence="2">1199_t:CDS:1</fullName>
    </submittedName>
</protein>
<keyword evidence="1" id="KW-0472">Membrane</keyword>
<proteinExistence type="predicted"/>
<evidence type="ECO:0000313" key="2">
    <source>
        <dbReference type="EMBL" id="CAG8602148.1"/>
    </source>
</evidence>
<feature type="transmembrane region" description="Helical" evidence="1">
    <location>
        <begin position="91"/>
        <end position="114"/>
    </location>
</feature>
<keyword evidence="1" id="KW-1133">Transmembrane helix</keyword>
<name>A0A9N9CJG5_FUNMO</name>
<keyword evidence="1" id="KW-0812">Transmembrane</keyword>
<accession>A0A9N9CJG5</accession>
<evidence type="ECO:0000313" key="3">
    <source>
        <dbReference type="Proteomes" id="UP000789375"/>
    </source>
</evidence>
<dbReference type="Proteomes" id="UP000789375">
    <property type="component" value="Unassembled WGS sequence"/>
</dbReference>
<sequence length="115" mass="13178">MIRLSENLLTQLFNDINQKFPRVATLEESAKAFWLHIIDKNKKDQISVGYCCPEFWECEGHMCQLNAGATSIITCLFTISRIIRKSGFKKLNSVLITPIMDYAIIFSINSFTALR</sequence>
<gene>
    <name evidence="2" type="ORF">FMOSSE_LOCUS9007</name>
</gene>
<evidence type="ECO:0000256" key="1">
    <source>
        <dbReference type="SAM" id="Phobius"/>
    </source>
</evidence>
<organism evidence="2 3">
    <name type="scientific">Funneliformis mosseae</name>
    <name type="common">Endomycorrhizal fungus</name>
    <name type="synonym">Glomus mosseae</name>
    <dbReference type="NCBI Taxonomy" id="27381"/>
    <lineage>
        <taxon>Eukaryota</taxon>
        <taxon>Fungi</taxon>
        <taxon>Fungi incertae sedis</taxon>
        <taxon>Mucoromycota</taxon>
        <taxon>Glomeromycotina</taxon>
        <taxon>Glomeromycetes</taxon>
        <taxon>Glomerales</taxon>
        <taxon>Glomeraceae</taxon>
        <taxon>Funneliformis</taxon>
    </lineage>
</organism>
<comment type="caution">
    <text evidence="2">The sequence shown here is derived from an EMBL/GenBank/DDBJ whole genome shotgun (WGS) entry which is preliminary data.</text>
</comment>
<keyword evidence="3" id="KW-1185">Reference proteome</keyword>